<keyword evidence="5" id="KW-1185">Reference proteome</keyword>
<keyword evidence="2" id="KW-0479">Metal-binding</keyword>
<dbReference type="EMBL" id="NBNE01013975">
    <property type="protein sequence ID" value="OWY94691.1"/>
    <property type="molecule type" value="Genomic_DNA"/>
</dbReference>
<sequence>MELALLTRDPRLRVALLRRELPSDPERPIIPAVRFRLSERSNAYGKVYYRFTKGEIHALATALRFPDVIITRERTKCFSIEAMCIVLERLTYPGHWSDLETKYGRRYPGLSNIFYCVLFFATANVYYRLAQQLPVFSRAVEEKSGGIMSGRVLYSGHKRKHCIKFQTVVTPDGLIAHSFGPVEGRRHDLTVLRASKLEDEIRTDGRFVGFVIYGDAAYGRNDVFASPFPVA</sequence>
<evidence type="ECO:0000256" key="2">
    <source>
        <dbReference type="ARBA" id="ARBA00022723"/>
    </source>
</evidence>
<dbReference type="GO" id="GO:0046872">
    <property type="term" value="F:metal ion binding"/>
    <property type="evidence" value="ECO:0007669"/>
    <property type="project" value="UniProtKB-KW"/>
</dbReference>
<dbReference type="PANTHER" id="PTHR34615">
    <property type="entry name" value="PX DOMAIN-CONTAINING PROTEIN"/>
    <property type="match status" value="1"/>
</dbReference>
<dbReference type="AlphaFoldDB" id="A0A225UP20"/>
<evidence type="ECO:0000259" key="3">
    <source>
        <dbReference type="Pfam" id="PF13359"/>
    </source>
</evidence>
<dbReference type="InterPro" id="IPR027806">
    <property type="entry name" value="HARBI1_dom"/>
</dbReference>
<proteinExistence type="predicted"/>
<dbReference type="PANTHER" id="PTHR34615:SF1">
    <property type="entry name" value="PX DOMAIN-CONTAINING PROTEIN"/>
    <property type="match status" value="1"/>
</dbReference>
<name>A0A225UP20_9STRA</name>
<accession>A0A225UP20</accession>
<evidence type="ECO:0000313" key="5">
    <source>
        <dbReference type="Proteomes" id="UP000198211"/>
    </source>
</evidence>
<dbReference type="OrthoDB" id="92212at2759"/>
<dbReference type="STRING" id="4795.A0A225UP20"/>
<feature type="domain" description="DDE Tnp4" evidence="3">
    <location>
        <begin position="153"/>
        <end position="222"/>
    </location>
</feature>
<dbReference type="Proteomes" id="UP000198211">
    <property type="component" value="Unassembled WGS sequence"/>
</dbReference>
<dbReference type="Pfam" id="PF13359">
    <property type="entry name" value="DDE_Tnp_4"/>
    <property type="match status" value="1"/>
</dbReference>
<reference evidence="5" key="1">
    <citation type="submission" date="2017-03" db="EMBL/GenBank/DDBJ databases">
        <title>Phytopthora megakarya and P. palmivora, two closely related causual agents of cacao black pod achieved similar genome size and gene model numbers by different mechanisms.</title>
        <authorList>
            <person name="Ali S."/>
            <person name="Shao J."/>
            <person name="Larry D.J."/>
            <person name="Kronmiller B."/>
            <person name="Shen D."/>
            <person name="Strem M.D."/>
            <person name="Melnick R.L."/>
            <person name="Guiltinan M.J."/>
            <person name="Tyler B.M."/>
            <person name="Meinhardt L.W."/>
            <person name="Bailey B.A."/>
        </authorList>
    </citation>
    <scope>NUCLEOTIDE SEQUENCE [LARGE SCALE GENOMIC DNA]</scope>
    <source>
        <strain evidence="5">zdho120</strain>
    </source>
</reference>
<evidence type="ECO:0000256" key="1">
    <source>
        <dbReference type="ARBA" id="ARBA00001968"/>
    </source>
</evidence>
<comment type="cofactor">
    <cofactor evidence="1">
        <name>a divalent metal cation</name>
        <dbReference type="ChEBI" id="CHEBI:60240"/>
    </cofactor>
</comment>
<comment type="caution">
    <text evidence="4">The sequence shown here is derived from an EMBL/GenBank/DDBJ whole genome shotgun (WGS) entry which is preliminary data.</text>
</comment>
<protein>
    <recommendedName>
        <fullName evidence="3">DDE Tnp4 domain-containing protein</fullName>
    </recommendedName>
</protein>
<evidence type="ECO:0000313" key="4">
    <source>
        <dbReference type="EMBL" id="OWY94691.1"/>
    </source>
</evidence>
<gene>
    <name evidence="4" type="ORF">PHMEG_00035506</name>
</gene>
<organism evidence="4 5">
    <name type="scientific">Phytophthora megakarya</name>
    <dbReference type="NCBI Taxonomy" id="4795"/>
    <lineage>
        <taxon>Eukaryota</taxon>
        <taxon>Sar</taxon>
        <taxon>Stramenopiles</taxon>
        <taxon>Oomycota</taxon>
        <taxon>Peronosporomycetes</taxon>
        <taxon>Peronosporales</taxon>
        <taxon>Peronosporaceae</taxon>
        <taxon>Phytophthora</taxon>
    </lineage>
</organism>